<sequence>MAVANIWESIDVLQRRGKLSEELFSLHFDGFTELIQSRKKQSTHESEEDSQERQGDEDIDTIQGIGNLVDEVEDSGHEDSEAEFREREKVVNSREDDDDTGWREDSEMDDSEDADRHTEKQTKFTCSGFTEEELDEINKENTNDLPDLKPELLDFIYTFAKTSTAEIREELNQPHARLGKAYDPTIDYVYDHIKSTVADWVRLLEKTPNPLALNMPEQWYRANLWRSIDIAFGDIPYVFVVGGERAGIATAERKNRHRTLGNEVSMLRKQIGKKGDGFVRSLGSRPTDWAASEAGAHWEGEKGTKLLKEGGFSLPRQLKDIFSTLARRVNFDKDKIRQLNVPGFIHADAIIIKGNLDNPRGYVCR</sequence>
<dbReference type="OrthoDB" id="2427805at2759"/>
<evidence type="ECO:0000256" key="1">
    <source>
        <dbReference type="SAM" id="MobiDB-lite"/>
    </source>
</evidence>
<gene>
    <name evidence="2" type="ORF">BC936DRAFT_142183</name>
</gene>
<evidence type="ECO:0000313" key="3">
    <source>
        <dbReference type="Proteomes" id="UP000268093"/>
    </source>
</evidence>
<feature type="region of interest" description="Disordered" evidence="1">
    <location>
        <begin position="37"/>
        <end position="122"/>
    </location>
</feature>
<reference evidence="2 3" key="1">
    <citation type="journal article" date="2018" name="New Phytol.">
        <title>Phylogenomics of Endogonaceae and evolution of mycorrhizas within Mucoromycota.</title>
        <authorList>
            <person name="Chang Y."/>
            <person name="Desiro A."/>
            <person name="Na H."/>
            <person name="Sandor L."/>
            <person name="Lipzen A."/>
            <person name="Clum A."/>
            <person name="Barry K."/>
            <person name="Grigoriev I.V."/>
            <person name="Martin F.M."/>
            <person name="Stajich J.E."/>
            <person name="Smith M.E."/>
            <person name="Bonito G."/>
            <person name="Spatafora J.W."/>
        </authorList>
    </citation>
    <scope>NUCLEOTIDE SEQUENCE [LARGE SCALE GENOMIC DNA]</scope>
    <source>
        <strain evidence="2 3">GMNB39</strain>
    </source>
</reference>
<comment type="caution">
    <text evidence="2">The sequence shown here is derived from an EMBL/GenBank/DDBJ whole genome shotgun (WGS) entry which is preliminary data.</text>
</comment>
<keyword evidence="3" id="KW-1185">Reference proteome</keyword>
<accession>A0A433DFF6</accession>
<dbReference type="AlphaFoldDB" id="A0A433DFF6"/>
<proteinExistence type="predicted"/>
<protein>
    <submittedName>
        <fullName evidence="2">Uncharacterized protein</fullName>
    </submittedName>
</protein>
<dbReference type="EMBL" id="RBNI01002191">
    <property type="protein sequence ID" value="RUP49568.1"/>
    <property type="molecule type" value="Genomic_DNA"/>
</dbReference>
<evidence type="ECO:0000313" key="2">
    <source>
        <dbReference type="EMBL" id="RUP49568.1"/>
    </source>
</evidence>
<dbReference type="Proteomes" id="UP000268093">
    <property type="component" value="Unassembled WGS sequence"/>
</dbReference>
<name>A0A433DFF6_9FUNG</name>
<organism evidence="2 3">
    <name type="scientific">Jimgerdemannia flammicorona</name>
    <dbReference type="NCBI Taxonomy" id="994334"/>
    <lineage>
        <taxon>Eukaryota</taxon>
        <taxon>Fungi</taxon>
        <taxon>Fungi incertae sedis</taxon>
        <taxon>Mucoromycota</taxon>
        <taxon>Mucoromycotina</taxon>
        <taxon>Endogonomycetes</taxon>
        <taxon>Endogonales</taxon>
        <taxon>Endogonaceae</taxon>
        <taxon>Jimgerdemannia</taxon>
    </lineage>
</organism>
<feature type="compositionally biased region" description="Basic and acidic residues" evidence="1">
    <location>
        <begin position="74"/>
        <end position="105"/>
    </location>
</feature>